<evidence type="ECO:0000313" key="1">
    <source>
        <dbReference type="EMBL" id="EKU50328.1"/>
    </source>
</evidence>
<dbReference type="PATRIC" id="fig|1229783.3.peg.358"/>
<evidence type="ECO:0008006" key="3">
    <source>
        <dbReference type="Google" id="ProtNLM"/>
    </source>
</evidence>
<name>K9ASF5_9STAP</name>
<dbReference type="RefSeq" id="WP_009382097.1">
    <property type="nucleotide sequence ID" value="NZ_AMSQ01000002.1"/>
</dbReference>
<evidence type="ECO:0000313" key="2">
    <source>
        <dbReference type="Proteomes" id="UP000009885"/>
    </source>
</evidence>
<gene>
    <name evidence="1" type="ORF">C273_01760</name>
</gene>
<protein>
    <recommendedName>
        <fullName evidence="3">Phage protein</fullName>
    </recommendedName>
</protein>
<dbReference type="eggNOG" id="COG3677">
    <property type="taxonomic scope" value="Bacteria"/>
</dbReference>
<comment type="caution">
    <text evidence="1">The sequence shown here is derived from an EMBL/GenBank/DDBJ whole genome shotgun (WGS) entry which is preliminary data.</text>
</comment>
<dbReference type="Proteomes" id="UP000009885">
    <property type="component" value="Unassembled WGS sequence"/>
</dbReference>
<dbReference type="OrthoDB" id="8910390at2"/>
<reference evidence="1 2" key="1">
    <citation type="journal article" date="2013" name="Genome Announc.">
        <title>Genome Sequence of Staphylococcus massiliensis Strain S46, Isolated from the Surface of Healthy Human Skin.</title>
        <authorList>
            <person name="Srivastav R."/>
            <person name="Singh A."/>
            <person name="Jangir P.K."/>
            <person name="Kumari C."/>
            <person name="Muduli S."/>
            <person name="Sharma R."/>
        </authorList>
    </citation>
    <scope>NUCLEOTIDE SEQUENCE [LARGE SCALE GENOMIC DNA]</scope>
    <source>
        <strain evidence="1 2">S46</strain>
    </source>
</reference>
<dbReference type="EMBL" id="AMSQ01000002">
    <property type="protein sequence ID" value="EKU50328.1"/>
    <property type="molecule type" value="Genomic_DNA"/>
</dbReference>
<sequence>MYTRTDIKKMIDDYKWMRNIIESQVYDNDSTSTAQYGIESVMPKGKGGTGNKVLVKVMDRDKVTRRNKKLVQKIAFIDKYEDYITNDKNYHILQLLKQGESHKRIMIIMNINSRGNFYSRVNEIVNTYMDVQEGQYDD</sequence>
<dbReference type="STRING" id="1229783.C273_01760"/>
<accession>K9ASF5</accession>
<dbReference type="AlphaFoldDB" id="K9ASF5"/>
<organism evidence="1 2">
    <name type="scientific">Staphylococcus massiliensis S46</name>
    <dbReference type="NCBI Taxonomy" id="1229783"/>
    <lineage>
        <taxon>Bacteria</taxon>
        <taxon>Bacillati</taxon>
        <taxon>Bacillota</taxon>
        <taxon>Bacilli</taxon>
        <taxon>Bacillales</taxon>
        <taxon>Staphylococcaceae</taxon>
        <taxon>Staphylococcus</taxon>
    </lineage>
</organism>
<keyword evidence="2" id="KW-1185">Reference proteome</keyword>
<proteinExistence type="predicted"/>